<dbReference type="HOGENOM" id="CLU_001265_30_1_1"/>
<feature type="transmembrane region" description="Helical" evidence="8">
    <location>
        <begin position="96"/>
        <end position="115"/>
    </location>
</feature>
<dbReference type="PROSITE" id="PS50850">
    <property type="entry name" value="MFS"/>
    <property type="match status" value="1"/>
</dbReference>
<feature type="transmembrane region" description="Helical" evidence="8">
    <location>
        <begin position="188"/>
        <end position="207"/>
    </location>
</feature>
<feature type="transmembrane region" description="Helical" evidence="8">
    <location>
        <begin position="403"/>
        <end position="427"/>
    </location>
</feature>
<evidence type="ECO:0000256" key="5">
    <source>
        <dbReference type="ARBA" id="ARBA00022989"/>
    </source>
</evidence>
<feature type="transmembrane region" description="Helical" evidence="8">
    <location>
        <begin position="65"/>
        <end position="89"/>
    </location>
</feature>
<dbReference type="InterPro" id="IPR036259">
    <property type="entry name" value="MFS_trans_sf"/>
</dbReference>
<keyword evidence="6 8" id="KW-0472">Membrane</keyword>
<feature type="transmembrane region" description="Helical" evidence="8">
    <location>
        <begin position="157"/>
        <end position="176"/>
    </location>
</feature>
<dbReference type="GO" id="GO:0016020">
    <property type="term" value="C:membrane"/>
    <property type="evidence" value="ECO:0007669"/>
    <property type="project" value="UniProtKB-SubCell"/>
</dbReference>
<dbReference type="NCBIfam" id="TIGR00879">
    <property type="entry name" value="SP"/>
    <property type="match status" value="1"/>
</dbReference>
<dbReference type="RefSeq" id="XP_016226742.1">
    <property type="nucleotide sequence ID" value="XM_016367224.1"/>
</dbReference>
<dbReference type="EMBL" id="KN847521">
    <property type="protein sequence ID" value="KIV95168.1"/>
    <property type="molecule type" value="Genomic_DNA"/>
</dbReference>
<dbReference type="GO" id="GO:0005351">
    <property type="term" value="F:carbohydrate:proton symporter activity"/>
    <property type="evidence" value="ECO:0007669"/>
    <property type="project" value="TreeGrafter"/>
</dbReference>
<protein>
    <recommendedName>
        <fullName evidence="9">Major facilitator superfamily (MFS) profile domain-containing protein</fullName>
    </recommendedName>
</protein>
<dbReference type="InterPro" id="IPR005829">
    <property type="entry name" value="Sugar_transporter_CS"/>
</dbReference>
<feature type="domain" description="Major facilitator superfamily (MFS) profile" evidence="9">
    <location>
        <begin position="19"/>
        <end position="461"/>
    </location>
</feature>
<dbReference type="OMA" id="EIEHEFR"/>
<feature type="transmembrane region" description="Helical" evidence="8">
    <location>
        <begin position="336"/>
        <end position="359"/>
    </location>
</feature>
<feature type="transmembrane region" description="Helical" evidence="8">
    <location>
        <begin position="12"/>
        <end position="30"/>
    </location>
</feature>
<feature type="transmembrane region" description="Helical" evidence="8">
    <location>
        <begin position="308"/>
        <end position="329"/>
    </location>
</feature>
<name>A0A0D2A865_EXOME</name>
<keyword evidence="5 8" id="KW-1133">Transmembrane helix</keyword>
<dbReference type="GeneID" id="27320694"/>
<comment type="subcellular location">
    <subcellularLocation>
        <location evidence="1">Membrane</location>
        <topology evidence="1">Multi-pass membrane protein</topology>
    </subcellularLocation>
</comment>
<dbReference type="Gene3D" id="1.20.1250.20">
    <property type="entry name" value="MFS general substrate transporter like domains"/>
    <property type="match status" value="1"/>
</dbReference>
<dbReference type="STRING" id="212818.A0A0D2A865"/>
<dbReference type="OrthoDB" id="6612291at2759"/>
<evidence type="ECO:0000256" key="4">
    <source>
        <dbReference type="ARBA" id="ARBA00022692"/>
    </source>
</evidence>
<evidence type="ECO:0000313" key="10">
    <source>
        <dbReference type="EMBL" id="KIV95168.1"/>
    </source>
</evidence>
<accession>A0A0D2A865</accession>
<keyword evidence="4 8" id="KW-0812">Transmembrane</keyword>
<dbReference type="PANTHER" id="PTHR48022:SF77">
    <property type="entry name" value="MAJOR FACILITATOR SUPERFAMILY (MFS) PROFILE DOMAIN-CONTAINING PROTEIN"/>
    <property type="match status" value="1"/>
</dbReference>
<keyword evidence="3 7" id="KW-0813">Transport</keyword>
<evidence type="ECO:0000256" key="7">
    <source>
        <dbReference type="RuleBase" id="RU003346"/>
    </source>
</evidence>
<dbReference type="SUPFAM" id="SSF103473">
    <property type="entry name" value="MFS general substrate transporter"/>
    <property type="match status" value="1"/>
</dbReference>
<feature type="transmembrane region" description="Helical" evidence="8">
    <location>
        <begin position="365"/>
        <end position="391"/>
    </location>
</feature>
<dbReference type="AlphaFoldDB" id="A0A0D2A865"/>
<reference evidence="10 11" key="1">
    <citation type="submission" date="2015-01" db="EMBL/GenBank/DDBJ databases">
        <title>The Genome Sequence of Exophiala mesophila CBS40295.</title>
        <authorList>
            <consortium name="The Broad Institute Genomics Platform"/>
            <person name="Cuomo C."/>
            <person name="de Hoog S."/>
            <person name="Gorbushina A."/>
            <person name="Stielow B."/>
            <person name="Teixiera M."/>
            <person name="Abouelleil A."/>
            <person name="Chapman S.B."/>
            <person name="Priest M."/>
            <person name="Young S.K."/>
            <person name="Wortman J."/>
            <person name="Nusbaum C."/>
            <person name="Birren B."/>
        </authorList>
    </citation>
    <scope>NUCLEOTIDE SEQUENCE [LARGE SCALE GENOMIC DNA]</scope>
    <source>
        <strain evidence="10 11">CBS 40295</strain>
    </source>
</reference>
<evidence type="ECO:0000256" key="2">
    <source>
        <dbReference type="ARBA" id="ARBA00010992"/>
    </source>
</evidence>
<evidence type="ECO:0000259" key="9">
    <source>
        <dbReference type="PROSITE" id="PS50850"/>
    </source>
</evidence>
<dbReference type="PROSITE" id="PS00216">
    <property type="entry name" value="SUGAR_TRANSPORT_1"/>
    <property type="match status" value="1"/>
</dbReference>
<sequence>MAGKTKGIIAAFNGRLTFTVFVLMLSQVNFGLDLSTYNTTQAMASFAKKFGVFNPVTGRYAIEPYFLSLLNSLTYVGQVAGVILGGWLGRHYGRRMSFFVMCFWAVLSAILLVTAQTKEQMLVARVLNYIYIGQELATVPVMQSEIVPAHVRGFVVGTYQLGIMLGSFLAALITYGTNKIQGEASFRIPLGLFMVIPVIVFFSVFFMPESPRWYLVRDRQEEALAALRKYREGRFTEEEIMEEYATQVAMINMTTQDRGTFREMLQGTNLRRTLIVVGTNFCIQITGQAFASKYGAIFLKEIGALDPFAMSCINTAIFIVLTVASMLLIDRLGRRFILLTGSIIQASSFLTMGGLGTIAAPDRPVLVGISAMLTIFYSGFSFGWAPAYHIITSEIPSSRMRDVTYTVASTVNVVTQFVVAFTIPYLWYEPYAALGPKVGFIFGSFCVGTTLFIYFFIPECRKLSLEEIDHLFMEKTPTRKFRRYRHGEVLPPSIMDIVASKQEIAPTVEQREFKD</sequence>
<evidence type="ECO:0000256" key="8">
    <source>
        <dbReference type="SAM" id="Phobius"/>
    </source>
</evidence>
<dbReference type="VEuPathDB" id="FungiDB:PV10_02849"/>
<dbReference type="InterPro" id="IPR003663">
    <property type="entry name" value="Sugar/inositol_transpt"/>
</dbReference>
<dbReference type="Pfam" id="PF00083">
    <property type="entry name" value="Sugar_tr"/>
    <property type="match status" value="1"/>
</dbReference>
<dbReference type="Proteomes" id="UP000054302">
    <property type="component" value="Unassembled WGS sequence"/>
</dbReference>
<dbReference type="InterPro" id="IPR020846">
    <property type="entry name" value="MFS_dom"/>
</dbReference>
<dbReference type="InterPro" id="IPR005828">
    <property type="entry name" value="MFS_sugar_transport-like"/>
</dbReference>
<organism evidence="10 11">
    <name type="scientific">Exophiala mesophila</name>
    <name type="common">Black yeast-like fungus</name>
    <dbReference type="NCBI Taxonomy" id="212818"/>
    <lineage>
        <taxon>Eukaryota</taxon>
        <taxon>Fungi</taxon>
        <taxon>Dikarya</taxon>
        <taxon>Ascomycota</taxon>
        <taxon>Pezizomycotina</taxon>
        <taxon>Eurotiomycetes</taxon>
        <taxon>Chaetothyriomycetidae</taxon>
        <taxon>Chaetothyriales</taxon>
        <taxon>Herpotrichiellaceae</taxon>
        <taxon>Exophiala</taxon>
    </lineage>
</organism>
<evidence type="ECO:0000256" key="3">
    <source>
        <dbReference type="ARBA" id="ARBA00022448"/>
    </source>
</evidence>
<feature type="transmembrane region" description="Helical" evidence="8">
    <location>
        <begin position="439"/>
        <end position="457"/>
    </location>
</feature>
<proteinExistence type="inferred from homology"/>
<dbReference type="InterPro" id="IPR050360">
    <property type="entry name" value="MFS_Sugar_Transporters"/>
</dbReference>
<comment type="similarity">
    <text evidence="2 7">Belongs to the major facilitator superfamily. Sugar transporter (TC 2.A.1.1) family.</text>
</comment>
<evidence type="ECO:0000256" key="6">
    <source>
        <dbReference type="ARBA" id="ARBA00023136"/>
    </source>
</evidence>
<evidence type="ECO:0000256" key="1">
    <source>
        <dbReference type="ARBA" id="ARBA00004141"/>
    </source>
</evidence>
<keyword evidence="11" id="KW-1185">Reference proteome</keyword>
<dbReference type="PANTHER" id="PTHR48022">
    <property type="entry name" value="PLASTIDIC GLUCOSE TRANSPORTER 4"/>
    <property type="match status" value="1"/>
</dbReference>
<evidence type="ECO:0000313" key="11">
    <source>
        <dbReference type="Proteomes" id="UP000054302"/>
    </source>
</evidence>
<gene>
    <name evidence="10" type="ORF">PV10_02849</name>
</gene>